<gene>
    <name evidence="2" type="ORF">FOE78_14075</name>
</gene>
<dbReference type="InterPro" id="IPR003719">
    <property type="entry name" value="Phenazine_PhzF-like"/>
</dbReference>
<dbReference type="PANTHER" id="PTHR13774:SF32">
    <property type="entry name" value="ANTISENSE-ENHANCING SEQUENCE 1"/>
    <property type="match status" value="1"/>
</dbReference>
<accession>A0A516Q0E0</accession>
<dbReference type="Proteomes" id="UP000319263">
    <property type="component" value="Chromosome"/>
</dbReference>
<reference evidence="2 3" key="1">
    <citation type="submission" date="2019-07" db="EMBL/GenBank/DDBJ databases">
        <title>Microlunatus dokdonensis sp. nov. isolated from the rhizospheric soil of the wild plant Elymus tsukushiensis.</title>
        <authorList>
            <person name="Ghim S.-Y."/>
            <person name="Hwang Y.-J."/>
            <person name="Son J.-S."/>
            <person name="Shin J.-H."/>
        </authorList>
    </citation>
    <scope>NUCLEOTIDE SEQUENCE [LARGE SCALE GENOMIC DNA]</scope>
    <source>
        <strain evidence="2 3">KUDC0627</strain>
    </source>
</reference>
<evidence type="ECO:0000256" key="1">
    <source>
        <dbReference type="PIRSR" id="PIRSR016184-1"/>
    </source>
</evidence>
<dbReference type="NCBIfam" id="TIGR00654">
    <property type="entry name" value="PhzF_family"/>
    <property type="match status" value="1"/>
</dbReference>
<feature type="active site" evidence="1">
    <location>
        <position position="47"/>
    </location>
</feature>
<dbReference type="Pfam" id="PF02567">
    <property type="entry name" value="PhzC-PhzF"/>
    <property type="match status" value="1"/>
</dbReference>
<dbReference type="RefSeq" id="WP_143986855.1">
    <property type="nucleotide sequence ID" value="NZ_CP041692.1"/>
</dbReference>
<organism evidence="2 3">
    <name type="scientific">Microlunatus elymi</name>
    <dbReference type="NCBI Taxonomy" id="2596828"/>
    <lineage>
        <taxon>Bacteria</taxon>
        <taxon>Bacillati</taxon>
        <taxon>Actinomycetota</taxon>
        <taxon>Actinomycetes</taxon>
        <taxon>Propionibacteriales</taxon>
        <taxon>Propionibacteriaceae</taxon>
        <taxon>Microlunatus</taxon>
    </lineage>
</organism>
<name>A0A516Q0E0_9ACTN</name>
<dbReference type="GO" id="GO:0016853">
    <property type="term" value="F:isomerase activity"/>
    <property type="evidence" value="ECO:0007669"/>
    <property type="project" value="TreeGrafter"/>
</dbReference>
<evidence type="ECO:0000313" key="2">
    <source>
        <dbReference type="EMBL" id="QDP96894.1"/>
    </source>
</evidence>
<dbReference type="PIRSF" id="PIRSF016184">
    <property type="entry name" value="PhzC_PhzF"/>
    <property type="match status" value="1"/>
</dbReference>
<sequence>MASYTFSQVDVFGATRYRGNPLVVVHDADGLSTEQMQDFARWTNLSETTFLMSPTNPDADYRVRIFTASQELPFAGHPTLGSAHAWLAAHPGFADDRVRQQCDLGVVAVRRSLDRLSFAAPPMINSGPVDPDLLDRIVSVLGLESQQVLASRVIDNGPGWVGLLLDDAVDLLTLPGAGLPGAIGLVSRTATAGYDVELRAFFESNGIAVEDPVTGSLNAAVAQWLLPAGLLTAPYRAHQGTCVGADGVIMIEQDAGGQVWVGGRTQTMINGRVSF</sequence>
<dbReference type="KEGG" id="mik:FOE78_14075"/>
<keyword evidence="3" id="KW-1185">Reference proteome</keyword>
<dbReference type="EMBL" id="CP041692">
    <property type="protein sequence ID" value="QDP96894.1"/>
    <property type="molecule type" value="Genomic_DNA"/>
</dbReference>
<evidence type="ECO:0000313" key="3">
    <source>
        <dbReference type="Proteomes" id="UP000319263"/>
    </source>
</evidence>
<dbReference type="Gene3D" id="3.10.310.10">
    <property type="entry name" value="Diaminopimelate Epimerase, Chain A, domain 1"/>
    <property type="match status" value="2"/>
</dbReference>
<protein>
    <submittedName>
        <fullName evidence="2">PhzF family phenazine biosynthesis protein</fullName>
    </submittedName>
</protein>
<proteinExistence type="predicted"/>
<dbReference type="OrthoDB" id="9788221at2"/>
<dbReference type="AlphaFoldDB" id="A0A516Q0E0"/>
<dbReference type="GO" id="GO:0005737">
    <property type="term" value="C:cytoplasm"/>
    <property type="evidence" value="ECO:0007669"/>
    <property type="project" value="TreeGrafter"/>
</dbReference>
<dbReference type="SUPFAM" id="SSF54506">
    <property type="entry name" value="Diaminopimelate epimerase-like"/>
    <property type="match status" value="1"/>
</dbReference>
<dbReference type="PANTHER" id="PTHR13774">
    <property type="entry name" value="PHENAZINE BIOSYNTHESIS PROTEIN"/>
    <property type="match status" value="1"/>
</dbReference>